<accession>A0A411YIW2</accession>
<evidence type="ECO:0000256" key="6">
    <source>
        <dbReference type="ARBA" id="ARBA00022692"/>
    </source>
</evidence>
<evidence type="ECO:0000256" key="4">
    <source>
        <dbReference type="ARBA" id="ARBA00022475"/>
    </source>
</evidence>
<keyword evidence="5 10" id="KW-0145">Chemotaxis</keyword>
<evidence type="ECO:0000256" key="9">
    <source>
        <dbReference type="ARBA" id="ARBA00023136"/>
    </source>
</evidence>
<comment type="function">
    <text evidence="1 10">Controls the rotational direction of flagella during chemotaxis.</text>
</comment>
<keyword evidence="12" id="KW-0969">Cilium</keyword>
<evidence type="ECO:0000313" key="12">
    <source>
        <dbReference type="EMBL" id="QBI21245.1"/>
    </source>
</evidence>
<keyword evidence="6 10" id="KW-0812">Transmembrane</keyword>
<dbReference type="PANTHER" id="PTHR35091:SF2">
    <property type="entry name" value="FLAGELLAR PROTEIN FLIL"/>
    <property type="match status" value="1"/>
</dbReference>
<proteinExistence type="inferred from homology"/>
<reference evidence="12 13" key="1">
    <citation type="submission" date="2019-01" db="EMBL/GenBank/DDBJ databases">
        <title>Egibacter rhizosphaerae EGI 80759T.</title>
        <authorList>
            <person name="Chen D.-D."/>
            <person name="Tian Y."/>
            <person name="Jiao J.-Y."/>
            <person name="Zhang X.-T."/>
            <person name="Zhang Y.-G."/>
            <person name="Zhang Y."/>
            <person name="Xiao M."/>
            <person name="Shu W.-S."/>
            <person name="Li W.-J."/>
        </authorList>
    </citation>
    <scope>NUCLEOTIDE SEQUENCE [LARGE SCALE GENOMIC DNA]</scope>
    <source>
        <strain evidence="12 13">EGI 80759</strain>
    </source>
</reference>
<keyword evidence="12" id="KW-0966">Cell projection</keyword>
<dbReference type="GO" id="GO:0006935">
    <property type="term" value="P:chemotaxis"/>
    <property type="evidence" value="ECO:0007669"/>
    <property type="project" value="UniProtKB-KW"/>
</dbReference>
<evidence type="ECO:0000256" key="10">
    <source>
        <dbReference type="RuleBase" id="RU364125"/>
    </source>
</evidence>
<keyword evidence="4 10" id="KW-1003">Cell membrane</keyword>
<keyword evidence="13" id="KW-1185">Reference proteome</keyword>
<evidence type="ECO:0000256" key="5">
    <source>
        <dbReference type="ARBA" id="ARBA00022500"/>
    </source>
</evidence>
<protein>
    <recommendedName>
        <fullName evidence="10">Flagellar protein FliL</fullName>
    </recommendedName>
</protein>
<dbReference type="AlphaFoldDB" id="A0A411YIW2"/>
<keyword evidence="9 10" id="KW-0472">Membrane</keyword>
<evidence type="ECO:0000256" key="3">
    <source>
        <dbReference type="ARBA" id="ARBA00008281"/>
    </source>
</evidence>
<evidence type="ECO:0000256" key="11">
    <source>
        <dbReference type="SAM" id="MobiDB-lite"/>
    </source>
</evidence>
<comment type="subcellular location">
    <subcellularLocation>
        <location evidence="2">Cell membrane</location>
        <topology evidence="2">Single-pass membrane protein</topology>
    </subcellularLocation>
</comment>
<evidence type="ECO:0000313" key="13">
    <source>
        <dbReference type="Proteomes" id="UP000291469"/>
    </source>
</evidence>
<keyword evidence="12" id="KW-0282">Flagellum</keyword>
<name>A0A411YIW2_9ACTN</name>
<dbReference type="EMBL" id="CP036402">
    <property type="protein sequence ID" value="QBI21245.1"/>
    <property type="molecule type" value="Genomic_DNA"/>
</dbReference>
<evidence type="ECO:0000256" key="1">
    <source>
        <dbReference type="ARBA" id="ARBA00002254"/>
    </source>
</evidence>
<dbReference type="InterPro" id="IPR005503">
    <property type="entry name" value="FliL"/>
</dbReference>
<dbReference type="GO" id="GO:0005886">
    <property type="term" value="C:plasma membrane"/>
    <property type="evidence" value="ECO:0007669"/>
    <property type="project" value="UniProtKB-SubCell"/>
</dbReference>
<dbReference type="GO" id="GO:0009425">
    <property type="term" value="C:bacterial-type flagellum basal body"/>
    <property type="evidence" value="ECO:0007669"/>
    <property type="project" value="InterPro"/>
</dbReference>
<feature type="region of interest" description="Disordered" evidence="11">
    <location>
        <begin position="1"/>
        <end position="25"/>
    </location>
</feature>
<dbReference type="KEGG" id="erz:ER308_17825"/>
<dbReference type="Pfam" id="PF03748">
    <property type="entry name" value="FliL"/>
    <property type="match status" value="1"/>
</dbReference>
<keyword evidence="7 10" id="KW-0283">Flagellar rotation</keyword>
<dbReference type="GO" id="GO:0071978">
    <property type="term" value="P:bacterial-type flagellum-dependent swarming motility"/>
    <property type="evidence" value="ECO:0007669"/>
    <property type="project" value="TreeGrafter"/>
</dbReference>
<gene>
    <name evidence="12" type="ORF">ER308_17825</name>
</gene>
<evidence type="ECO:0000256" key="7">
    <source>
        <dbReference type="ARBA" id="ARBA00022779"/>
    </source>
</evidence>
<sequence length="172" mass="18813">MARTVQEMRQQQAQEPDEGPEQGGPSRARRILRIVLVVLLVLAVTGAAAYWTVLRSGDDEAAAEESEESEEPEEGEVVEVAEMTANLAGGDLRFARVGIALVLEEGREAAEVEGRFPLMQDAALDELAAMTPEELTSEEGVAQLRDRLTDRAHEIYDEGEVVRVALTELIIQ</sequence>
<evidence type="ECO:0000256" key="8">
    <source>
        <dbReference type="ARBA" id="ARBA00022989"/>
    </source>
</evidence>
<feature type="transmembrane region" description="Helical" evidence="10">
    <location>
        <begin position="31"/>
        <end position="51"/>
    </location>
</feature>
<keyword evidence="8 10" id="KW-1133">Transmembrane helix</keyword>
<dbReference type="Proteomes" id="UP000291469">
    <property type="component" value="Chromosome"/>
</dbReference>
<comment type="similarity">
    <text evidence="3 10">Belongs to the FliL family.</text>
</comment>
<evidence type="ECO:0000256" key="2">
    <source>
        <dbReference type="ARBA" id="ARBA00004162"/>
    </source>
</evidence>
<dbReference type="RefSeq" id="WP_131156238.1">
    <property type="nucleotide sequence ID" value="NZ_CP036402.1"/>
</dbReference>
<dbReference type="PANTHER" id="PTHR35091">
    <property type="entry name" value="FLAGELLAR PROTEIN FLIL"/>
    <property type="match status" value="1"/>
</dbReference>
<organism evidence="12 13">
    <name type="scientific">Egibacter rhizosphaerae</name>
    <dbReference type="NCBI Taxonomy" id="1670831"/>
    <lineage>
        <taxon>Bacteria</taxon>
        <taxon>Bacillati</taxon>
        <taxon>Actinomycetota</taxon>
        <taxon>Nitriliruptoria</taxon>
        <taxon>Egibacterales</taxon>
        <taxon>Egibacteraceae</taxon>
        <taxon>Egibacter</taxon>
    </lineage>
</organism>